<dbReference type="EMBL" id="FNTS01000002">
    <property type="protein sequence ID" value="SED17330.1"/>
    <property type="molecule type" value="Genomic_DNA"/>
</dbReference>
<evidence type="ECO:0000313" key="5">
    <source>
        <dbReference type="Proteomes" id="UP000182179"/>
    </source>
</evidence>
<reference evidence="2 4" key="1">
    <citation type="submission" date="2016-08" db="EMBL/GenBank/DDBJ databases">
        <title>Draft genome sequence of Pseudomonas costantinii LMG 22119, type strain isolated from cultivated mushroom (Agaricus bisporus) sporophores.</title>
        <authorList>
            <person name="Tambong J.T."/>
        </authorList>
    </citation>
    <scope>NUCLEOTIDE SEQUENCE [LARGE SCALE GENOMIC DNA]</scope>
    <source>
        <strain evidence="2 4">LMG 22119</strain>
    </source>
</reference>
<comment type="caution">
    <text evidence="2">The sequence shown here is derived from an EMBL/GenBank/DDBJ whole genome shotgun (WGS) entry which is preliminary data.</text>
</comment>
<dbReference type="Gene3D" id="1.10.1200.10">
    <property type="entry name" value="ACP-like"/>
    <property type="match status" value="1"/>
</dbReference>
<dbReference type="EMBL" id="MDDR01000009">
    <property type="protein sequence ID" value="OIN53996.1"/>
    <property type="molecule type" value="Genomic_DNA"/>
</dbReference>
<evidence type="ECO:0000313" key="2">
    <source>
        <dbReference type="EMBL" id="OIN53996.1"/>
    </source>
</evidence>
<name>A0A1S2V701_9PSED</name>
<sequence length="97" mass="10730">MSNQRQKIFHYIVHTILLERLELADDGYTATDFSEQTLLLSEGGLGLDSVDALDLLVGLERAYGLEPIEIEGDFIEQHFASIAAVIDMVQARLPVAV</sequence>
<dbReference type="Proteomes" id="UP000181661">
    <property type="component" value="Unassembled WGS sequence"/>
</dbReference>
<keyword evidence="5" id="KW-1185">Reference proteome</keyword>
<proteinExistence type="predicted"/>
<organism evidence="2 4">
    <name type="scientific">Pseudomonas costantinii</name>
    <dbReference type="NCBI Taxonomy" id="168469"/>
    <lineage>
        <taxon>Bacteria</taxon>
        <taxon>Pseudomonadati</taxon>
        <taxon>Pseudomonadota</taxon>
        <taxon>Gammaproteobacteria</taxon>
        <taxon>Pseudomonadales</taxon>
        <taxon>Pseudomonadaceae</taxon>
        <taxon>Pseudomonas</taxon>
    </lineage>
</organism>
<protein>
    <submittedName>
        <fullName evidence="3">Acyl carrier protein</fullName>
    </submittedName>
</protein>
<feature type="domain" description="Carrier" evidence="1">
    <location>
        <begin position="7"/>
        <end position="93"/>
    </location>
</feature>
<dbReference type="SUPFAM" id="SSF47336">
    <property type="entry name" value="ACP-like"/>
    <property type="match status" value="1"/>
</dbReference>
<gene>
    <name evidence="2" type="ORF">BFL40_07345</name>
    <name evidence="3" type="ORF">SAMN04515675_0129</name>
</gene>
<reference evidence="3 5" key="2">
    <citation type="submission" date="2016-10" db="EMBL/GenBank/DDBJ databases">
        <authorList>
            <person name="Varghese N."/>
            <person name="Submissions S."/>
        </authorList>
    </citation>
    <scope>NUCLEOTIDE SEQUENCE [LARGE SCALE GENOMIC DNA]</scope>
    <source>
        <strain evidence="3 5">BS2773</strain>
    </source>
</reference>
<dbReference type="InterPro" id="IPR036736">
    <property type="entry name" value="ACP-like_sf"/>
</dbReference>
<accession>A0A1S2V701</accession>
<evidence type="ECO:0000259" key="1">
    <source>
        <dbReference type="PROSITE" id="PS50075"/>
    </source>
</evidence>
<dbReference type="PROSITE" id="PS50075">
    <property type="entry name" value="CARRIER"/>
    <property type="match status" value="1"/>
</dbReference>
<dbReference type="RefSeq" id="WP_071483332.1">
    <property type="nucleotide sequence ID" value="NZ_FNTS01000002.1"/>
</dbReference>
<evidence type="ECO:0000313" key="3">
    <source>
        <dbReference type="EMBL" id="SED17330.1"/>
    </source>
</evidence>
<evidence type="ECO:0000313" key="4">
    <source>
        <dbReference type="Proteomes" id="UP000181661"/>
    </source>
</evidence>
<dbReference type="AlphaFoldDB" id="A0A1S2V701"/>
<dbReference type="InterPro" id="IPR009081">
    <property type="entry name" value="PP-bd_ACP"/>
</dbReference>
<dbReference type="Proteomes" id="UP000182179">
    <property type="component" value="Unassembled WGS sequence"/>
</dbReference>
<dbReference type="OrthoDB" id="9974784at2"/>